<feature type="compositionally biased region" description="Basic residues" evidence="1">
    <location>
        <begin position="1"/>
        <end position="10"/>
    </location>
</feature>
<sequence length="335" mass="37992">MFHRVSRRRPSPGGDEGTTPIPRAFPRVLHGYSFKRSSLNLSNRLQKKNHLSERSIEAPFLPVYLLPVYLLSAGSLSLFGRWKTESVMKEADTGGDEEGEQCEKKEEEVPMSRSFSVEDLLDEVEKICYDASGTSKMEMVVRLWKDGFTVNDGDFRSYSVPENQEFLDAIKRGELPAEWESRAEEEELEISVEDMTEENYVYKKKAAAFHPFSGRGYRLGSVAPRVVARSPSVHEDGESPPIPMVTLDHSLPVTSLQIWLADGRRLVQRFNLSHRIADVHDFASRCQRSCPPFILTTSLPYRELTDKDLSLEEADLAHAVIVQRPLITHPLFGHS</sequence>
<dbReference type="GO" id="GO:0005634">
    <property type="term" value="C:nucleus"/>
    <property type="evidence" value="ECO:0007669"/>
    <property type="project" value="TreeGrafter"/>
</dbReference>
<feature type="region of interest" description="Disordered" evidence="1">
    <location>
        <begin position="1"/>
        <end position="24"/>
    </location>
</feature>
<dbReference type="InterPro" id="IPR029071">
    <property type="entry name" value="Ubiquitin-like_domsf"/>
</dbReference>
<dbReference type="GO" id="GO:0043130">
    <property type="term" value="F:ubiquitin binding"/>
    <property type="evidence" value="ECO:0007669"/>
    <property type="project" value="TreeGrafter"/>
</dbReference>
<protein>
    <submittedName>
        <fullName evidence="4">UBX domain protein 2A</fullName>
    </submittedName>
</protein>
<dbReference type="PROSITE" id="PS50033">
    <property type="entry name" value="UBX"/>
    <property type="match status" value="1"/>
</dbReference>
<organism evidence="4 5">
    <name type="scientific">Nothobranchius furzeri</name>
    <name type="common">Turquoise killifish</name>
    <dbReference type="NCBI Taxonomy" id="105023"/>
    <lineage>
        <taxon>Eukaryota</taxon>
        <taxon>Metazoa</taxon>
        <taxon>Chordata</taxon>
        <taxon>Craniata</taxon>
        <taxon>Vertebrata</taxon>
        <taxon>Euteleostomi</taxon>
        <taxon>Actinopterygii</taxon>
        <taxon>Neopterygii</taxon>
        <taxon>Teleostei</taxon>
        <taxon>Neoteleostei</taxon>
        <taxon>Acanthomorphata</taxon>
        <taxon>Ovalentaria</taxon>
        <taxon>Atherinomorphae</taxon>
        <taxon>Cyprinodontiformes</taxon>
        <taxon>Nothobranchiidae</taxon>
        <taxon>Nothobranchius</taxon>
    </lineage>
</organism>
<reference evidence="4" key="3">
    <citation type="submission" date="2025-09" db="UniProtKB">
        <authorList>
            <consortium name="Ensembl"/>
        </authorList>
    </citation>
    <scope>IDENTIFICATION</scope>
</reference>
<dbReference type="PANTHER" id="PTHR23333">
    <property type="entry name" value="UBX DOMAIN CONTAINING PROTEIN"/>
    <property type="match status" value="1"/>
</dbReference>
<dbReference type="Pfam" id="PF00789">
    <property type="entry name" value="UBX"/>
    <property type="match status" value="1"/>
</dbReference>
<dbReference type="Gene3D" id="3.30.420.210">
    <property type="entry name" value="SEP domain"/>
    <property type="match status" value="1"/>
</dbReference>
<name>A0A8C6KQD8_NOTFU</name>
<dbReference type="GeneTree" id="ENSGT00520000055567"/>
<proteinExistence type="predicted"/>
<dbReference type="GO" id="GO:0043161">
    <property type="term" value="P:proteasome-mediated ubiquitin-dependent protein catabolic process"/>
    <property type="evidence" value="ECO:0007669"/>
    <property type="project" value="TreeGrafter"/>
</dbReference>
<dbReference type="GO" id="GO:0031468">
    <property type="term" value="P:nuclear membrane reassembly"/>
    <property type="evidence" value="ECO:0007669"/>
    <property type="project" value="TreeGrafter"/>
</dbReference>
<dbReference type="PROSITE" id="PS51399">
    <property type="entry name" value="SEP"/>
    <property type="match status" value="1"/>
</dbReference>
<dbReference type="FunFam" id="3.30.420.210:FF:000006">
    <property type="entry name" value="UBX domain protein 2A"/>
    <property type="match status" value="1"/>
</dbReference>
<evidence type="ECO:0000313" key="4">
    <source>
        <dbReference type="Ensembl" id="ENSNFUP00015007329.1"/>
    </source>
</evidence>
<dbReference type="AlphaFoldDB" id="A0A8C6KQD8"/>
<dbReference type="InterPro" id="IPR036241">
    <property type="entry name" value="NSFL1C_SEP_dom_sf"/>
</dbReference>
<dbReference type="InterPro" id="IPR012989">
    <property type="entry name" value="SEP_domain"/>
</dbReference>
<dbReference type="GO" id="GO:0007030">
    <property type="term" value="P:Golgi organization"/>
    <property type="evidence" value="ECO:0007669"/>
    <property type="project" value="TreeGrafter"/>
</dbReference>
<dbReference type="SMART" id="SM00166">
    <property type="entry name" value="UBX"/>
    <property type="match status" value="1"/>
</dbReference>
<dbReference type="PANTHER" id="PTHR23333:SF16">
    <property type="entry name" value="UBX DOMAIN-CONTAINING PROTEIN 2A"/>
    <property type="match status" value="1"/>
</dbReference>
<dbReference type="SUPFAM" id="SSF102848">
    <property type="entry name" value="NSFL1 (p97 ATPase) cofactor p47, SEP domain"/>
    <property type="match status" value="1"/>
</dbReference>
<evidence type="ECO:0000256" key="1">
    <source>
        <dbReference type="SAM" id="MobiDB-lite"/>
    </source>
</evidence>
<evidence type="ECO:0000259" key="3">
    <source>
        <dbReference type="PROSITE" id="PS51399"/>
    </source>
</evidence>
<evidence type="ECO:0000259" key="2">
    <source>
        <dbReference type="PROSITE" id="PS50033"/>
    </source>
</evidence>
<keyword evidence="5" id="KW-1185">Reference proteome</keyword>
<dbReference type="GO" id="GO:0005829">
    <property type="term" value="C:cytosol"/>
    <property type="evidence" value="ECO:0007669"/>
    <property type="project" value="TreeGrafter"/>
</dbReference>
<dbReference type="Pfam" id="PF08059">
    <property type="entry name" value="SEP"/>
    <property type="match status" value="1"/>
</dbReference>
<accession>A0A8C6KQD8</accession>
<gene>
    <name evidence="4" type="primary">UBXN2A</name>
    <name evidence="4" type="synonym">ubxn2a</name>
</gene>
<dbReference type="Proteomes" id="UP000694548">
    <property type="component" value="Chromosome sgr04"/>
</dbReference>
<dbReference type="SUPFAM" id="SSF54236">
    <property type="entry name" value="Ubiquitin-like"/>
    <property type="match status" value="1"/>
</dbReference>
<dbReference type="GO" id="GO:0061025">
    <property type="term" value="P:membrane fusion"/>
    <property type="evidence" value="ECO:0007669"/>
    <property type="project" value="TreeGrafter"/>
</dbReference>
<dbReference type="Gene3D" id="3.10.20.90">
    <property type="entry name" value="Phosphatidylinositol 3-kinase Catalytic Subunit, Chain A, domain 1"/>
    <property type="match status" value="1"/>
</dbReference>
<dbReference type="FunFam" id="3.10.20.90:FF:000164">
    <property type="entry name" value="UBX domain-containing protein 2A"/>
    <property type="match status" value="1"/>
</dbReference>
<evidence type="ECO:0000313" key="5">
    <source>
        <dbReference type="Proteomes" id="UP000694548"/>
    </source>
</evidence>
<dbReference type="GO" id="GO:0000045">
    <property type="term" value="P:autophagosome assembly"/>
    <property type="evidence" value="ECO:0007669"/>
    <property type="project" value="TreeGrafter"/>
</dbReference>
<reference evidence="4" key="2">
    <citation type="submission" date="2025-08" db="UniProtKB">
        <authorList>
            <consortium name="Ensembl"/>
        </authorList>
    </citation>
    <scope>IDENTIFICATION</scope>
</reference>
<feature type="domain" description="SEP" evidence="3">
    <location>
        <begin position="136"/>
        <end position="201"/>
    </location>
</feature>
<dbReference type="InterPro" id="IPR001012">
    <property type="entry name" value="UBX_dom"/>
</dbReference>
<dbReference type="Ensembl" id="ENSNFUT00015007715.1">
    <property type="protein sequence ID" value="ENSNFUP00015007329.1"/>
    <property type="gene ID" value="ENSNFUG00015003609.1"/>
</dbReference>
<dbReference type="SMART" id="SM00553">
    <property type="entry name" value="SEP"/>
    <property type="match status" value="1"/>
</dbReference>
<feature type="domain" description="UBX" evidence="2">
    <location>
        <begin position="249"/>
        <end position="324"/>
    </location>
</feature>
<reference evidence="4" key="1">
    <citation type="submission" date="2014-08" db="EMBL/GenBank/DDBJ databases">
        <authorList>
            <person name="Senf B."/>
            <person name="Petzold A."/>
            <person name="Downie B.R."/>
            <person name="Koch P."/>
            <person name="Platzer M."/>
        </authorList>
    </citation>
    <scope>NUCLEOTIDE SEQUENCE [LARGE SCALE GENOMIC DNA]</scope>
    <source>
        <strain evidence="4">GRZ</strain>
    </source>
</reference>